<evidence type="ECO:0000259" key="2">
    <source>
        <dbReference type="PROSITE" id="PS51352"/>
    </source>
</evidence>
<dbReference type="CDD" id="cd02966">
    <property type="entry name" value="TlpA_like_family"/>
    <property type="match status" value="1"/>
</dbReference>
<evidence type="ECO:0000256" key="1">
    <source>
        <dbReference type="SAM" id="MobiDB-lite"/>
    </source>
</evidence>
<dbReference type="InterPro" id="IPR036249">
    <property type="entry name" value="Thioredoxin-like_sf"/>
</dbReference>
<gene>
    <name evidence="3" type="ORF">ACFPK2_06290</name>
</gene>
<proteinExistence type="predicted"/>
<dbReference type="SUPFAM" id="SSF52833">
    <property type="entry name" value="Thioredoxin-like"/>
    <property type="match status" value="1"/>
</dbReference>
<dbReference type="InterPro" id="IPR013766">
    <property type="entry name" value="Thioredoxin_domain"/>
</dbReference>
<reference evidence="4" key="1">
    <citation type="journal article" date="2019" name="Int. J. Syst. Evol. Microbiol.">
        <title>The Global Catalogue of Microorganisms (GCM) 10K type strain sequencing project: providing services to taxonomists for standard genome sequencing and annotation.</title>
        <authorList>
            <consortium name="The Broad Institute Genomics Platform"/>
            <consortium name="The Broad Institute Genome Sequencing Center for Infectious Disease"/>
            <person name="Wu L."/>
            <person name="Ma J."/>
        </authorList>
    </citation>
    <scope>NUCLEOTIDE SEQUENCE [LARGE SCALE GENOMIC DNA]</scope>
    <source>
        <strain evidence="4">CGMCC 1.15643</strain>
    </source>
</reference>
<evidence type="ECO:0000313" key="3">
    <source>
        <dbReference type="EMBL" id="MFC5292595.1"/>
    </source>
</evidence>
<dbReference type="EMBL" id="JBHSLI010000002">
    <property type="protein sequence ID" value="MFC5292595.1"/>
    <property type="molecule type" value="Genomic_DNA"/>
</dbReference>
<organism evidence="3 4">
    <name type="scientific">Bosea minatitlanensis</name>
    <dbReference type="NCBI Taxonomy" id="128782"/>
    <lineage>
        <taxon>Bacteria</taxon>
        <taxon>Pseudomonadati</taxon>
        <taxon>Pseudomonadota</taxon>
        <taxon>Alphaproteobacteria</taxon>
        <taxon>Hyphomicrobiales</taxon>
        <taxon>Boseaceae</taxon>
        <taxon>Bosea</taxon>
    </lineage>
</organism>
<feature type="domain" description="Thioredoxin" evidence="2">
    <location>
        <begin position="48"/>
        <end position="184"/>
    </location>
</feature>
<feature type="region of interest" description="Disordered" evidence="1">
    <location>
        <begin position="184"/>
        <end position="207"/>
    </location>
</feature>
<feature type="compositionally biased region" description="Low complexity" evidence="1">
    <location>
        <begin position="188"/>
        <end position="199"/>
    </location>
</feature>
<dbReference type="Proteomes" id="UP001595976">
    <property type="component" value="Unassembled WGS sequence"/>
</dbReference>
<dbReference type="PANTHER" id="PTHR42852:SF17">
    <property type="entry name" value="THIOREDOXIN-LIKE PROTEIN HI_1115"/>
    <property type="match status" value="1"/>
</dbReference>
<sequence>MLAVSAPEFRGATGPNWAPKRSFLRLALGVALSVLSGAGLAAAGGLERWSLPETPELALQRLDAGPLALAELRGKPVIVHFFATWRGPCITEMASLNALARRGDPAVTILAVNVGEVPARLRSVFRARPVDFPVLLDADRAATKRWQVLGLPTSFVLDTKLRPALRTEEPLDWLSPPVLEALSGMERAGGAEPPGATAAAKEEGPIR</sequence>
<dbReference type="InterPro" id="IPR000866">
    <property type="entry name" value="AhpC/TSA"/>
</dbReference>
<accession>A0ABW0F432</accession>
<comment type="caution">
    <text evidence="3">The sequence shown here is derived from an EMBL/GenBank/DDBJ whole genome shotgun (WGS) entry which is preliminary data.</text>
</comment>
<dbReference type="Gene3D" id="3.40.30.10">
    <property type="entry name" value="Glutaredoxin"/>
    <property type="match status" value="1"/>
</dbReference>
<name>A0ABW0F432_9HYPH</name>
<dbReference type="PANTHER" id="PTHR42852">
    <property type="entry name" value="THIOL:DISULFIDE INTERCHANGE PROTEIN DSBE"/>
    <property type="match status" value="1"/>
</dbReference>
<dbReference type="InterPro" id="IPR050553">
    <property type="entry name" value="Thioredoxin_ResA/DsbE_sf"/>
</dbReference>
<dbReference type="Pfam" id="PF00578">
    <property type="entry name" value="AhpC-TSA"/>
    <property type="match status" value="1"/>
</dbReference>
<evidence type="ECO:0000313" key="4">
    <source>
        <dbReference type="Proteomes" id="UP001595976"/>
    </source>
</evidence>
<keyword evidence="4" id="KW-1185">Reference proteome</keyword>
<dbReference type="RefSeq" id="WP_260347906.1">
    <property type="nucleotide sequence ID" value="NZ_JAOAOS010000002.1"/>
</dbReference>
<dbReference type="PROSITE" id="PS51352">
    <property type="entry name" value="THIOREDOXIN_2"/>
    <property type="match status" value="1"/>
</dbReference>
<protein>
    <submittedName>
        <fullName evidence="3">TlpA disulfide reductase family protein</fullName>
    </submittedName>
</protein>